<organism evidence="11 12">
    <name type="scientific">Hericium alpestre</name>
    <dbReference type="NCBI Taxonomy" id="135208"/>
    <lineage>
        <taxon>Eukaryota</taxon>
        <taxon>Fungi</taxon>
        <taxon>Dikarya</taxon>
        <taxon>Basidiomycota</taxon>
        <taxon>Agaricomycotina</taxon>
        <taxon>Agaricomycetes</taxon>
        <taxon>Russulales</taxon>
        <taxon>Hericiaceae</taxon>
        <taxon>Hericium</taxon>
    </lineage>
</organism>
<dbReference type="STRING" id="135208.A0A4Y9ZZY6"/>
<dbReference type="PRINTS" id="PR00463">
    <property type="entry name" value="EP450I"/>
</dbReference>
<dbReference type="InterPro" id="IPR036396">
    <property type="entry name" value="Cyt_P450_sf"/>
</dbReference>
<evidence type="ECO:0000256" key="9">
    <source>
        <dbReference type="PIRSR" id="PIRSR602401-1"/>
    </source>
</evidence>
<evidence type="ECO:0000256" key="2">
    <source>
        <dbReference type="ARBA" id="ARBA00005179"/>
    </source>
</evidence>
<dbReference type="GO" id="GO:0004497">
    <property type="term" value="F:monooxygenase activity"/>
    <property type="evidence" value="ECO:0007669"/>
    <property type="project" value="UniProtKB-KW"/>
</dbReference>
<dbReference type="AlphaFoldDB" id="A0A4Y9ZZY6"/>
<keyword evidence="6 10" id="KW-0560">Oxidoreductase</keyword>
<proteinExistence type="inferred from homology"/>
<evidence type="ECO:0008006" key="13">
    <source>
        <dbReference type="Google" id="ProtNLM"/>
    </source>
</evidence>
<dbReference type="PROSITE" id="PS00086">
    <property type="entry name" value="CYTOCHROME_P450"/>
    <property type="match status" value="1"/>
</dbReference>
<dbReference type="PRINTS" id="PR00385">
    <property type="entry name" value="P450"/>
</dbReference>
<dbReference type="GO" id="GO:0016705">
    <property type="term" value="F:oxidoreductase activity, acting on paired donors, with incorporation or reduction of molecular oxygen"/>
    <property type="evidence" value="ECO:0007669"/>
    <property type="project" value="InterPro"/>
</dbReference>
<dbReference type="InterPro" id="IPR001128">
    <property type="entry name" value="Cyt_P450"/>
</dbReference>
<comment type="similarity">
    <text evidence="3 10">Belongs to the cytochrome P450 family.</text>
</comment>
<feature type="binding site" description="axial binding residue" evidence="9">
    <location>
        <position position="308"/>
    </location>
    <ligand>
        <name>heme</name>
        <dbReference type="ChEBI" id="CHEBI:30413"/>
    </ligand>
    <ligandPart>
        <name>Fe</name>
        <dbReference type="ChEBI" id="CHEBI:18248"/>
    </ligandPart>
</feature>
<evidence type="ECO:0000256" key="7">
    <source>
        <dbReference type="ARBA" id="ARBA00023004"/>
    </source>
</evidence>
<evidence type="ECO:0000256" key="4">
    <source>
        <dbReference type="ARBA" id="ARBA00022617"/>
    </source>
</evidence>
<dbReference type="Gene3D" id="1.10.630.10">
    <property type="entry name" value="Cytochrome P450"/>
    <property type="match status" value="1"/>
</dbReference>
<dbReference type="Proteomes" id="UP000298061">
    <property type="component" value="Unassembled WGS sequence"/>
</dbReference>
<evidence type="ECO:0000256" key="8">
    <source>
        <dbReference type="ARBA" id="ARBA00023033"/>
    </source>
</evidence>
<evidence type="ECO:0000256" key="10">
    <source>
        <dbReference type="RuleBase" id="RU000461"/>
    </source>
</evidence>
<keyword evidence="12" id="KW-1185">Reference proteome</keyword>
<name>A0A4Y9ZZY6_9AGAM</name>
<keyword evidence="5 9" id="KW-0479">Metal-binding</keyword>
<dbReference type="PANTHER" id="PTHR24305:SF166">
    <property type="entry name" value="CYTOCHROME P450 12A4, MITOCHONDRIAL-RELATED"/>
    <property type="match status" value="1"/>
</dbReference>
<evidence type="ECO:0000313" key="12">
    <source>
        <dbReference type="Proteomes" id="UP000298061"/>
    </source>
</evidence>
<dbReference type="GO" id="GO:0005506">
    <property type="term" value="F:iron ion binding"/>
    <property type="evidence" value="ECO:0007669"/>
    <property type="project" value="InterPro"/>
</dbReference>
<keyword evidence="7 9" id="KW-0408">Iron</keyword>
<keyword evidence="8 10" id="KW-0503">Monooxygenase</keyword>
<dbReference type="EMBL" id="SFCI01000345">
    <property type="protein sequence ID" value="TFY80392.1"/>
    <property type="molecule type" value="Genomic_DNA"/>
</dbReference>
<dbReference type="InterPro" id="IPR017972">
    <property type="entry name" value="Cyt_P450_CS"/>
</dbReference>
<sequence>MLLWRLTGTQNIFFHEGEAWMKHSSAIRAGLQWNLPIEQFVTLSHKLFSLIGTGGRVFWDSYMSRFTADAIGIALLGFDFEALDKPNGSFVQHYQEVVRDLSDPLYVSFPILGRYLPRTRLLSRLMDLRNCFQAILDLKRQRRGSDFTSYMLDRPGMSDTELLDNMVAVFMAGHGTTAGALSSIVYYLAKHPYFQDRARTEVLSVLHAKGHPTIADIDRMPFVYACIKESMRLNGPSININPRISATPLSVGPYTIPPNTPIVLNLYAVLHDEQAWPDAERFNPDRFMFGQLDDLAGWLPFGTGPRRCPASNFALYEQRTLVALLLREYEWSLPADSIHADRPVNAFSSFALNMPKDMYIDFKKNELADKKDHVL</sequence>
<comment type="caution">
    <text evidence="11">The sequence shown here is derived from an EMBL/GenBank/DDBJ whole genome shotgun (WGS) entry which is preliminary data.</text>
</comment>
<gene>
    <name evidence="11" type="ORF">EWM64_g3619</name>
</gene>
<protein>
    <recommendedName>
        <fullName evidence="13">Cytochrome P450</fullName>
    </recommendedName>
</protein>
<dbReference type="PANTHER" id="PTHR24305">
    <property type="entry name" value="CYTOCHROME P450"/>
    <property type="match status" value="1"/>
</dbReference>
<dbReference type="OrthoDB" id="1470350at2759"/>
<comment type="cofactor">
    <cofactor evidence="1 9">
        <name>heme</name>
        <dbReference type="ChEBI" id="CHEBI:30413"/>
    </cofactor>
</comment>
<evidence type="ECO:0000256" key="5">
    <source>
        <dbReference type="ARBA" id="ARBA00022723"/>
    </source>
</evidence>
<evidence type="ECO:0000256" key="1">
    <source>
        <dbReference type="ARBA" id="ARBA00001971"/>
    </source>
</evidence>
<dbReference type="Pfam" id="PF00067">
    <property type="entry name" value="p450"/>
    <property type="match status" value="1"/>
</dbReference>
<keyword evidence="4 9" id="KW-0349">Heme</keyword>
<reference evidence="11 12" key="1">
    <citation type="submission" date="2019-02" db="EMBL/GenBank/DDBJ databases">
        <title>Genome sequencing of the rare red list fungi Hericium alpestre (H. flagellum).</title>
        <authorList>
            <person name="Buettner E."/>
            <person name="Kellner H."/>
        </authorList>
    </citation>
    <scope>NUCLEOTIDE SEQUENCE [LARGE SCALE GENOMIC DNA]</scope>
    <source>
        <strain evidence="11 12">DSM 108284</strain>
    </source>
</reference>
<evidence type="ECO:0000313" key="11">
    <source>
        <dbReference type="EMBL" id="TFY80392.1"/>
    </source>
</evidence>
<dbReference type="GO" id="GO:0020037">
    <property type="term" value="F:heme binding"/>
    <property type="evidence" value="ECO:0007669"/>
    <property type="project" value="InterPro"/>
</dbReference>
<evidence type="ECO:0000256" key="3">
    <source>
        <dbReference type="ARBA" id="ARBA00010617"/>
    </source>
</evidence>
<accession>A0A4Y9ZZY6</accession>
<dbReference type="SUPFAM" id="SSF48264">
    <property type="entry name" value="Cytochrome P450"/>
    <property type="match status" value="1"/>
</dbReference>
<evidence type="ECO:0000256" key="6">
    <source>
        <dbReference type="ARBA" id="ARBA00023002"/>
    </source>
</evidence>
<dbReference type="InterPro" id="IPR050121">
    <property type="entry name" value="Cytochrome_P450_monoxygenase"/>
</dbReference>
<comment type="pathway">
    <text evidence="2">Secondary metabolite biosynthesis.</text>
</comment>
<dbReference type="InterPro" id="IPR002401">
    <property type="entry name" value="Cyt_P450_E_grp-I"/>
</dbReference>